<dbReference type="GO" id="GO:0043137">
    <property type="term" value="P:DNA replication, removal of RNA primer"/>
    <property type="evidence" value="ECO:0007669"/>
    <property type="project" value="TreeGrafter"/>
</dbReference>
<dbReference type="GO" id="GO:0032299">
    <property type="term" value="C:ribonuclease H2 complex"/>
    <property type="evidence" value="ECO:0007669"/>
    <property type="project" value="TreeGrafter"/>
</dbReference>
<evidence type="ECO:0000256" key="13">
    <source>
        <dbReference type="ARBA" id="ARBA00023211"/>
    </source>
</evidence>
<evidence type="ECO:0000256" key="15">
    <source>
        <dbReference type="PROSITE-ProRule" id="PRU01319"/>
    </source>
</evidence>
<comment type="catalytic activity">
    <reaction evidence="1 14 15 16">
        <text>Endonucleolytic cleavage to 5'-phosphomonoester.</text>
        <dbReference type="EC" id="3.1.26.4"/>
    </reaction>
</comment>
<keyword evidence="8 14" id="KW-0963">Cytoplasm</keyword>
<dbReference type="InterPro" id="IPR024567">
    <property type="entry name" value="RNase_HII/HIII_dom"/>
</dbReference>
<dbReference type="HAMAP" id="MF_00052_B">
    <property type="entry name" value="RNase_HII_B"/>
    <property type="match status" value="1"/>
</dbReference>
<dbReference type="InterPro" id="IPR022898">
    <property type="entry name" value="RNase_HII"/>
</dbReference>
<organism evidence="18 19">
    <name type="scientific">Candidatus Wildermuthbacteria bacterium RIFCSPHIGHO2_01_FULL_49_22b</name>
    <dbReference type="NCBI Taxonomy" id="1802448"/>
    <lineage>
        <taxon>Bacteria</taxon>
        <taxon>Candidatus Wildermuthiibacteriota</taxon>
    </lineage>
</organism>
<dbReference type="Pfam" id="PF01351">
    <property type="entry name" value="RNase_HII"/>
    <property type="match status" value="1"/>
</dbReference>
<dbReference type="GO" id="GO:0030145">
    <property type="term" value="F:manganese ion binding"/>
    <property type="evidence" value="ECO:0007669"/>
    <property type="project" value="UniProtKB-UniRule"/>
</dbReference>
<comment type="cofactor">
    <cofactor evidence="14 15">
        <name>Mn(2+)</name>
        <dbReference type="ChEBI" id="CHEBI:29035"/>
    </cofactor>
    <cofactor evidence="14 15">
        <name>Mg(2+)</name>
        <dbReference type="ChEBI" id="CHEBI:18420"/>
    </cofactor>
    <text evidence="14 15">Manganese or magnesium. Binds 1 divalent metal ion per monomer in the absence of substrate. May bind a second metal ion after substrate binding.</text>
</comment>
<dbReference type="Gene3D" id="3.30.420.10">
    <property type="entry name" value="Ribonuclease H-like superfamily/Ribonuclease H"/>
    <property type="match status" value="1"/>
</dbReference>
<dbReference type="PANTHER" id="PTHR10954">
    <property type="entry name" value="RIBONUCLEASE H2 SUBUNIT A"/>
    <property type="match status" value="1"/>
</dbReference>
<evidence type="ECO:0000313" key="19">
    <source>
        <dbReference type="Proteomes" id="UP000178065"/>
    </source>
</evidence>
<dbReference type="GO" id="GO:0003723">
    <property type="term" value="F:RNA binding"/>
    <property type="evidence" value="ECO:0007669"/>
    <property type="project" value="UniProtKB-UniRule"/>
</dbReference>
<proteinExistence type="inferred from homology"/>
<reference evidence="18 19" key="1">
    <citation type="journal article" date="2016" name="Nat. Commun.">
        <title>Thousands of microbial genomes shed light on interconnected biogeochemical processes in an aquifer system.</title>
        <authorList>
            <person name="Anantharaman K."/>
            <person name="Brown C.T."/>
            <person name="Hug L.A."/>
            <person name="Sharon I."/>
            <person name="Castelle C.J."/>
            <person name="Probst A.J."/>
            <person name="Thomas B.C."/>
            <person name="Singh A."/>
            <person name="Wilkins M.J."/>
            <person name="Karaoz U."/>
            <person name="Brodie E.L."/>
            <person name="Williams K.H."/>
            <person name="Hubbard S.S."/>
            <person name="Banfield J.F."/>
        </authorList>
    </citation>
    <scope>NUCLEOTIDE SEQUENCE [LARGE SCALE GENOMIC DNA]</scope>
</reference>
<evidence type="ECO:0000256" key="4">
    <source>
        <dbReference type="ARBA" id="ARBA00004496"/>
    </source>
</evidence>
<evidence type="ECO:0000256" key="9">
    <source>
        <dbReference type="ARBA" id="ARBA00022722"/>
    </source>
</evidence>
<dbReference type="InterPro" id="IPR036397">
    <property type="entry name" value="RNaseH_sf"/>
</dbReference>
<gene>
    <name evidence="14" type="primary">rnhB</name>
    <name evidence="18" type="ORF">A2672_02200</name>
</gene>
<evidence type="ECO:0000256" key="14">
    <source>
        <dbReference type="HAMAP-Rule" id="MF_00052"/>
    </source>
</evidence>
<keyword evidence="12 14" id="KW-0378">Hydrolase</keyword>
<accession>A0A1G2QWY3</accession>
<comment type="function">
    <text evidence="3 14 16">Endonuclease that specifically degrades the RNA of RNA-DNA hybrids.</text>
</comment>
<protein>
    <recommendedName>
        <fullName evidence="7 14">Ribonuclease HII</fullName>
        <shortName evidence="14">RNase HII</shortName>
        <ecNumber evidence="6 14">3.1.26.4</ecNumber>
    </recommendedName>
</protein>
<keyword evidence="9 14" id="KW-0540">Nuclease</keyword>
<evidence type="ECO:0000256" key="7">
    <source>
        <dbReference type="ARBA" id="ARBA00019179"/>
    </source>
</evidence>
<comment type="similarity">
    <text evidence="5 14 16">Belongs to the RNase HII family.</text>
</comment>
<evidence type="ECO:0000313" key="18">
    <source>
        <dbReference type="EMBL" id="OHA64947.1"/>
    </source>
</evidence>
<feature type="binding site" evidence="14 15">
    <location>
        <position position="123"/>
    </location>
    <ligand>
        <name>a divalent metal cation</name>
        <dbReference type="ChEBI" id="CHEBI:60240"/>
    </ligand>
</feature>
<dbReference type="AlphaFoldDB" id="A0A1G2QWY3"/>
<dbReference type="GO" id="GO:0006298">
    <property type="term" value="P:mismatch repair"/>
    <property type="evidence" value="ECO:0007669"/>
    <property type="project" value="TreeGrafter"/>
</dbReference>
<evidence type="ECO:0000256" key="8">
    <source>
        <dbReference type="ARBA" id="ARBA00022490"/>
    </source>
</evidence>
<dbReference type="EMBL" id="MHTT01000025">
    <property type="protein sequence ID" value="OHA64947.1"/>
    <property type="molecule type" value="Genomic_DNA"/>
</dbReference>
<dbReference type="InterPro" id="IPR012337">
    <property type="entry name" value="RNaseH-like_sf"/>
</dbReference>
<evidence type="ECO:0000259" key="17">
    <source>
        <dbReference type="PROSITE" id="PS51975"/>
    </source>
</evidence>
<comment type="subcellular location">
    <subcellularLocation>
        <location evidence="4 14">Cytoplasm</location>
    </subcellularLocation>
</comment>
<name>A0A1G2QWY3_9BACT</name>
<evidence type="ECO:0000256" key="2">
    <source>
        <dbReference type="ARBA" id="ARBA00001946"/>
    </source>
</evidence>
<dbReference type="NCBIfam" id="NF000595">
    <property type="entry name" value="PRK00015.1-3"/>
    <property type="match status" value="1"/>
</dbReference>
<dbReference type="EC" id="3.1.26.4" evidence="6 14"/>
<evidence type="ECO:0000256" key="6">
    <source>
        <dbReference type="ARBA" id="ARBA00012180"/>
    </source>
</evidence>
<dbReference type="Proteomes" id="UP000178065">
    <property type="component" value="Unassembled WGS sequence"/>
</dbReference>
<dbReference type="STRING" id="1802448.A2672_02200"/>
<feature type="domain" description="RNase H type-2" evidence="17">
    <location>
        <begin position="6"/>
        <end position="210"/>
    </location>
</feature>
<keyword evidence="11 14" id="KW-0255">Endonuclease</keyword>
<keyword evidence="10 14" id="KW-0479">Metal-binding</keyword>
<evidence type="ECO:0000256" key="11">
    <source>
        <dbReference type="ARBA" id="ARBA00022759"/>
    </source>
</evidence>
<dbReference type="SUPFAM" id="SSF53098">
    <property type="entry name" value="Ribonuclease H-like"/>
    <property type="match status" value="1"/>
</dbReference>
<dbReference type="PANTHER" id="PTHR10954:SF18">
    <property type="entry name" value="RIBONUCLEASE HII"/>
    <property type="match status" value="1"/>
</dbReference>
<comment type="cofactor">
    <cofactor evidence="2">
        <name>Mg(2+)</name>
        <dbReference type="ChEBI" id="CHEBI:18420"/>
    </cofactor>
</comment>
<evidence type="ECO:0000256" key="12">
    <source>
        <dbReference type="ARBA" id="ARBA00022801"/>
    </source>
</evidence>
<feature type="binding site" evidence="14 15">
    <location>
        <position position="12"/>
    </location>
    <ligand>
        <name>a divalent metal cation</name>
        <dbReference type="ChEBI" id="CHEBI:60240"/>
    </ligand>
</feature>
<evidence type="ECO:0000256" key="5">
    <source>
        <dbReference type="ARBA" id="ARBA00007383"/>
    </source>
</evidence>
<dbReference type="PROSITE" id="PS51975">
    <property type="entry name" value="RNASE_H_2"/>
    <property type="match status" value="1"/>
</dbReference>
<sequence>MQSSKRIVAGVDEVGRGPLAGPVLACAFIMLAKLSLAKLRDSKHLSQRQRNEWYKFFKQHPDVAWGIGRVSERVIDRINIYEATQLAMERAVKNLEQKLHTSKLYRCTLLRDSTSHLKLLIIDGITKIKTTIPQQTVIKGDEQIALCAAASIVAKVTRDRLMLRYHARYPMYRFDRHKGYGTQFHLEMLKKHGPCAIHRRTFAPMKLNNE</sequence>
<comment type="caution">
    <text evidence="18">The sequence shown here is derived from an EMBL/GenBank/DDBJ whole genome shotgun (WGS) entry which is preliminary data.</text>
</comment>
<evidence type="ECO:0000256" key="1">
    <source>
        <dbReference type="ARBA" id="ARBA00000077"/>
    </source>
</evidence>
<dbReference type="GO" id="GO:0004523">
    <property type="term" value="F:RNA-DNA hybrid ribonuclease activity"/>
    <property type="evidence" value="ECO:0007669"/>
    <property type="project" value="UniProtKB-UniRule"/>
</dbReference>
<keyword evidence="13 14" id="KW-0464">Manganese</keyword>
<dbReference type="InterPro" id="IPR001352">
    <property type="entry name" value="RNase_HII/HIII"/>
</dbReference>
<evidence type="ECO:0000256" key="3">
    <source>
        <dbReference type="ARBA" id="ARBA00004065"/>
    </source>
</evidence>
<dbReference type="GO" id="GO:0005737">
    <property type="term" value="C:cytoplasm"/>
    <property type="evidence" value="ECO:0007669"/>
    <property type="project" value="UniProtKB-SubCell"/>
</dbReference>
<feature type="binding site" evidence="14 15">
    <location>
        <position position="13"/>
    </location>
    <ligand>
        <name>a divalent metal cation</name>
        <dbReference type="ChEBI" id="CHEBI:60240"/>
    </ligand>
</feature>
<dbReference type="CDD" id="cd07182">
    <property type="entry name" value="RNase_HII_bacteria_HII_like"/>
    <property type="match status" value="1"/>
</dbReference>
<evidence type="ECO:0000256" key="10">
    <source>
        <dbReference type="ARBA" id="ARBA00022723"/>
    </source>
</evidence>
<evidence type="ECO:0000256" key="16">
    <source>
        <dbReference type="RuleBase" id="RU003515"/>
    </source>
</evidence>